<evidence type="ECO:0000256" key="3">
    <source>
        <dbReference type="ARBA" id="ARBA00022553"/>
    </source>
</evidence>
<dbReference type="InterPro" id="IPR003661">
    <property type="entry name" value="HisK_dim/P_dom"/>
</dbReference>
<dbReference type="Proteomes" id="UP000050509">
    <property type="component" value="Unassembled WGS sequence"/>
</dbReference>
<dbReference type="InterPro" id="IPR036890">
    <property type="entry name" value="HATPase_C_sf"/>
</dbReference>
<dbReference type="EC" id="2.7.13.3" evidence="2"/>
<dbReference type="SUPFAM" id="SSF47384">
    <property type="entry name" value="Homodimeric domain of signal transducing histidine kinase"/>
    <property type="match status" value="1"/>
</dbReference>
<dbReference type="SUPFAM" id="SSF55874">
    <property type="entry name" value="ATPase domain of HSP90 chaperone/DNA topoisomerase II/histidine kinase"/>
    <property type="match status" value="1"/>
</dbReference>
<dbReference type="Gene3D" id="3.30.450.40">
    <property type="match status" value="1"/>
</dbReference>
<protein>
    <recommendedName>
        <fullName evidence="2">histidine kinase</fullName>
        <ecNumber evidence="2">2.7.13.3</ecNumber>
    </recommendedName>
</protein>
<dbReference type="InterPro" id="IPR005467">
    <property type="entry name" value="His_kinase_dom"/>
</dbReference>
<dbReference type="PANTHER" id="PTHR43047">
    <property type="entry name" value="TWO-COMPONENT HISTIDINE PROTEIN KINASE"/>
    <property type="match status" value="1"/>
</dbReference>
<dbReference type="GO" id="GO:0000155">
    <property type="term" value="F:phosphorelay sensor kinase activity"/>
    <property type="evidence" value="ECO:0007669"/>
    <property type="project" value="InterPro"/>
</dbReference>
<evidence type="ECO:0000256" key="5">
    <source>
        <dbReference type="ARBA" id="ARBA00022777"/>
    </source>
</evidence>
<feature type="transmembrane region" description="Helical" evidence="7">
    <location>
        <begin position="71"/>
        <end position="95"/>
    </location>
</feature>
<feature type="transmembrane region" description="Helical" evidence="7">
    <location>
        <begin position="157"/>
        <end position="176"/>
    </location>
</feature>
<dbReference type="FunFam" id="3.30.565.10:FF:000006">
    <property type="entry name" value="Sensor histidine kinase WalK"/>
    <property type="match status" value="1"/>
</dbReference>
<evidence type="ECO:0000256" key="2">
    <source>
        <dbReference type="ARBA" id="ARBA00012438"/>
    </source>
</evidence>
<sequence length="720" mass="79224">MAAGEAITTRAKNWAALERRDVLRVAAPLLSLLYAWWLLATPLSPVIGGFLVLYGIAQLSLVFIRRRPRSIVYTATLPTTSWIAVGIDLLFAVLLLGQAQILGRAVYPLYILLAIRALASYRRLPLAMILPFLFGPVYIYVASISGGRPSLGPMSEWPLLANSLGIGVIAIWAMSFQQRVNTALRHELRAERMGREARIGDLERSANDLRARMRQLHALEEGLRVITSTLSLDEVLSQIVDSTVQMLGTSRVHGIVLSLQQGAGYEHRMFMLDDQRGDAWASSLARRAITQEVPIIITSAAQDAELADTISQDLVSVLCVPLFVGDGPAQGALTVVSRGPAAYSSSDARHLTALSMQAGIAINNAELHSRLRQQQQLLQAVLRDINDGLVVLDEESQVVVTNPLGQAMLEDGARGPALARQLEAMATRLRVEHKPTLISNLHFRQEEDDIGQYYQAYASQVRYNDTDAPLVAIVLHDITEQKIEEKSRSEFISMVAHELRNPLNSLNGFIKVVLRGQAGALTALQNEFLTIADGQVELLKSRISEFLEYNRVEAGRLVLDPRLNDLSLLVTATVTRLSLQAQQNGLQLVNDVNINLPEFVFDSERIGQVLNNLIENAIKATPPGGSITLFSELQADEVVLHVCDTGVGIPKEEQAKIFQRFYRAHNRSSSKGNHLGLGLTICQQIVEGHQGRMWVESEEGEGSCFSFALPLAQQEISVNN</sequence>
<dbReference type="InterPro" id="IPR036097">
    <property type="entry name" value="HisK_dim/P_sf"/>
</dbReference>
<evidence type="ECO:0000256" key="6">
    <source>
        <dbReference type="ARBA" id="ARBA00023012"/>
    </source>
</evidence>
<keyword evidence="10" id="KW-1185">Reference proteome</keyword>
<evidence type="ECO:0000256" key="4">
    <source>
        <dbReference type="ARBA" id="ARBA00022679"/>
    </source>
</evidence>
<dbReference type="SUPFAM" id="SSF55781">
    <property type="entry name" value="GAF domain-like"/>
    <property type="match status" value="1"/>
</dbReference>
<dbReference type="PRINTS" id="PR00344">
    <property type="entry name" value="BCTRLSENSOR"/>
</dbReference>
<dbReference type="Pfam" id="PF13185">
    <property type="entry name" value="GAF_2"/>
    <property type="match status" value="1"/>
</dbReference>
<dbReference type="InterPro" id="IPR004358">
    <property type="entry name" value="Sig_transdc_His_kin-like_C"/>
</dbReference>
<proteinExistence type="predicted"/>
<keyword evidence="6" id="KW-0902">Two-component regulatory system</keyword>
<dbReference type="GO" id="GO:0005886">
    <property type="term" value="C:plasma membrane"/>
    <property type="evidence" value="ECO:0007669"/>
    <property type="project" value="TreeGrafter"/>
</dbReference>
<dbReference type="Gene3D" id="1.10.287.130">
    <property type="match status" value="1"/>
</dbReference>
<keyword evidence="3" id="KW-0597">Phosphoprotein</keyword>
<feature type="transmembrane region" description="Helical" evidence="7">
    <location>
        <begin position="46"/>
        <end position="64"/>
    </location>
</feature>
<evidence type="ECO:0000256" key="7">
    <source>
        <dbReference type="SAM" id="Phobius"/>
    </source>
</evidence>
<evidence type="ECO:0000313" key="10">
    <source>
        <dbReference type="Proteomes" id="UP000050509"/>
    </source>
</evidence>
<dbReference type="AlphaFoldDB" id="A0A0P9D950"/>
<dbReference type="InterPro" id="IPR003594">
    <property type="entry name" value="HATPase_dom"/>
</dbReference>
<dbReference type="Pfam" id="PF00512">
    <property type="entry name" value="HisKA"/>
    <property type="match status" value="1"/>
</dbReference>
<dbReference type="CDD" id="cd00075">
    <property type="entry name" value="HATPase"/>
    <property type="match status" value="1"/>
</dbReference>
<keyword evidence="5" id="KW-0418">Kinase</keyword>
<dbReference type="Pfam" id="PF02518">
    <property type="entry name" value="HATPase_c"/>
    <property type="match status" value="1"/>
</dbReference>
<feature type="transmembrane region" description="Helical" evidence="7">
    <location>
        <begin position="126"/>
        <end position="145"/>
    </location>
</feature>
<evidence type="ECO:0000313" key="9">
    <source>
        <dbReference type="EMBL" id="KPV54270.1"/>
    </source>
</evidence>
<dbReference type="GO" id="GO:0009927">
    <property type="term" value="F:histidine phosphotransfer kinase activity"/>
    <property type="evidence" value="ECO:0007669"/>
    <property type="project" value="TreeGrafter"/>
</dbReference>
<feature type="domain" description="Histidine kinase" evidence="8">
    <location>
        <begin position="494"/>
        <end position="713"/>
    </location>
</feature>
<dbReference type="PANTHER" id="PTHR43047:SF72">
    <property type="entry name" value="OSMOSENSING HISTIDINE PROTEIN KINASE SLN1"/>
    <property type="match status" value="1"/>
</dbReference>
<dbReference type="PROSITE" id="PS50109">
    <property type="entry name" value="HIS_KIN"/>
    <property type="match status" value="1"/>
</dbReference>
<keyword evidence="7" id="KW-0812">Transmembrane</keyword>
<dbReference type="Gene3D" id="3.30.565.10">
    <property type="entry name" value="Histidine kinase-like ATPase, C-terminal domain"/>
    <property type="match status" value="1"/>
</dbReference>
<dbReference type="SMART" id="SM00388">
    <property type="entry name" value="HisKA"/>
    <property type="match status" value="1"/>
</dbReference>
<reference evidence="9 10" key="1">
    <citation type="submission" date="2015-09" db="EMBL/GenBank/DDBJ databases">
        <title>Draft genome sequence of Kouleothrix aurantiaca JCM 19913.</title>
        <authorList>
            <person name="Hemp J."/>
        </authorList>
    </citation>
    <scope>NUCLEOTIDE SEQUENCE [LARGE SCALE GENOMIC DNA]</scope>
    <source>
        <strain evidence="9 10">COM-B</strain>
    </source>
</reference>
<comment type="caution">
    <text evidence="9">The sequence shown here is derived from an EMBL/GenBank/DDBJ whole genome shotgun (WGS) entry which is preliminary data.</text>
</comment>
<accession>A0A0P9D950</accession>
<keyword evidence="7" id="KW-0472">Membrane</keyword>
<evidence type="ECO:0000259" key="8">
    <source>
        <dbReference type="PROSITE" id="PS50109"/>
    </source>
</evidence>
<dbReference type="InterPro" id="IPR003018">
    <property type="entry name" value="GAF"/>
</dbReference>
<dbReference type="Gene3D" id="3.30.450.20">
    <property type="entry name" value="PAS domain"/>
    <property type="match status" value="1"/>
</dbReference>
<keyword evidence="7" id="KW-1133">Transmembrane helix</keyword>
<gene>
    <name evidence="9" type="ORF">SE17_04790</name>
</gene>
<feature type="transmembrane region" description="Helical" evidence="7">
    <location>
        <begin position="21"/>
        <end position="40"/>
    </location>
</feature>
<dbReference type="InterPro" id="IPR029016">
    <property type="entry name" value="GAF-like_dom_sf"/>
</dbReference>
<dbReference type="SMART" id="SM00387">
    <property type="entry name" value="HATPase_c"/>
    <property type="match status" value="1"/>
</dbReference>
<keyword evidence="4" id="KW-0808">Transferase</keyword>
<evidence type="ECO:0000256" key="1">
    <source>
        <dbReference type="ARBA" id="ARBA00000085"/>
    </source>
</evidence>
<organism evidence="9 10">
    <name type="scientific">Kouleothrix aurantiaca</name>
    <dbReference type="NCBI Taxonomy" id="186479"/>
    <lineage>
        <taxon>Bacteria</taxon>
        <taxon>Bacillati</taxon>
        <taxon>Chloroflexota</taxon>
        <taxon>Chloroflexia</taxon>
        <taxon>Chloroflexales</taxon>
        <taxon>Roseiflexineae</taxon>
        <taxon>Roseiflexaceae</taxon>
        <taxon>Kouleothrix</taxon>
    </lineage>
</organism>
<name>A0A0P9D950_9CHLR</name>
<dbReference type="CDD" id="cd00082">
    <property type="entry name" value="HisKA"/>
    <property type="match status" value="1"/>
</dbReference>
<comment type="catalytic activity">
    <reaction evidence="1">
        <text>ATP + protein L-histidine = ADP + protein N-phospho-L-histidine.</text>
        <dbReference type="EC" id="2.7.13.3"/>
    </reaction>
</comment>
<dbReference type="SMART" id="SM00065">
    <property type="entry name" value="GAF"/>
    <property type="match status" value="1"/>
</dbReference>
<dbReference type="EMBL" id="LJCR01000084">
    <property type="protein sequence ID" value="KPV54270.1"/>
    <property type="molecule type" value="Genomic_DNA"/>
</dbReference>